<evidence type="ECO:0000256" key="6">
    <source>
        <dbReference type="ARBA" id="ARBA00023136"/>
    </source>
</evidence>
<dbReference type="InterPro" id="IPR000515">
    <property type="entry name" value="MetI-like"/>
</dbReference>
<feature type="transmembrane region" description="Helical" evidence="7">
    <location>
        <begin position="238"/>
        <end position="257"/>
    </location>
</feature>
<keyword evidence="2 7" id="KW-0813">Transport</keyword>
<evidence type="ECO:0000256" key="2">
    <source>
        <dbReference type="ARBA" id="ARBA00022448"/>
    </source>
</evidence>
<evidence type="ECO:0000256" key="3">
    <source>
        <dbReference type="ARBA" id="ARBA00022475"/>
    </source>
</evidence>
<evidence type="ECO:0000313" key="9">
    <source>
        <dbReference type="EMBL" id="NKY33271.1"/>
    </source>
</evidence>
<dbReference type="GO" id="GO:0055085">
    <property type="term" value="P:transmembrane transport"/>
    <property type="evidence" value="ECO:0007669"/>
    <property type="project" value="InterPro"/>
</dbReference>
<dbReference type="Gene3D" id="1.10.3720.10">
    <property type="entry name" value="MetI-like"/>
    <property type="match status" value="1"/>
</dbReference>
<sequence>MTITEKSYSVPASAPATEPWSDRLRRMPDAVWFVISGTVAIAAFQAMIWLDILPSKYFPSVPEIGATLVELAGTTRLWAALGDTLISAGIGLLIAIVLATVIGVVAGMYELVYRSIRVVVEFLRPIPSVALVPLVVLAYGTGRASALFLVAFACFWPLLVHTIYGIRDIDPVVRDTARVFRISWYRSFFRVTVPSAAPYILTGIRISVSIAMILAITAEIVIGMPGLGRQITLAQQNGALAEMYAFIMVTGIVGYGINRTIMYLEKRTLSWHESQRPRSGGAA</sequence>
<feature type="transmembrane region" description="Helical" evidence="7">
    <location>
        <begin position="187"/>
        <end position="218"/>
    </location>
</feature>
<proteinExistence type="inferred from homology"/>
<dbReference type="GO" id="GO:0005886">
    <property type="term" value="C:plasma membrane"/>
    <property type="evidence" value="ECO:0007669"/>
    <property type="project" value="UniProtKB-SubCell"/>
</dbReference>
<keyword evidence="5 7" id="KW-1133">Transmembrane helix</keyword>
<dbReference type="PANTHER" id="PTHR30151">
    <property type="entry name" value="ALKANE SULFONATE ABC TRANSPORTER-RELATED, MEMBRANE SUBUNIT"/>
    <property type="match status" value="1"/>
</dbReference>
<accession>A0A846XAG8</accession>
<dbReference type="Pfam" id="PF00528">
    <property type="entry name" value="BPD_transp_1"/>
    <property type="match status" value="1"/>
</dbReference>
<dbReference type="PANTHER" id="PTHR30151:SF38">
    <property type="entry name" value="ALIPHATIC SULFONATES TRANSPORT PERMEASE PROTEIN SSUC-RELATED"/>
    <property type="match status" value="1"/>
</dbReference>
<dbReference type="AlphaFoldDB" id="A0A846XAG8"/>
<comment type="subcellular location">
    <subcellularLocation>
        <location evidence="1 7">Cell membrane</location>
        <topology evidence="1 7">Multi-pass membrane protein</topology>
    </subcellularLocation>
</comment>
<dbReference type="RefSeq" id="WP_084470927.1">
    <property type="nucleotide sequence ID" value="NZ_JAAXOO010000002.1"/>
</dbReference>
<feature type="domain" description="ABC transmembrane type-1" evidence="8">
    <location>
        <begin position="81"/>
        <end position="265"/>
    </location>
</feature>
<evidence type="ECO:0000313" key="10">
    <source>
        <dbReference type="Proteomes" id="UP000565715"/>
    </source>
</evidence>
<dbReference type="CDD" id="cd06261">
    <property type="entry name" value="TM_PBP2"/>
    <property type="match status" value="1"/>
</dbReference>
<feature type="transmembrane region" description="Helical" evidence="7">
    <location>
        <begin position="30"/>
        <end position="50"/>
    </location>
</feature>
<dbReference type="Proteomes" id="UP000565715">
    <property type="component" value="Unassembled WGS sequence"/>
</dbReference>
<comment type="similarity">
    <text evidence="7">Belongs to the binding-protein-dependent transport system permease family.</text>
</comment>
<dbReference type="InterPro" id="IPR035906">
    <property type="entry name" value="MetI-like_sf"/>
</dbReference>
<keyword evidence="4 7" id="KW-0812">Transmembrane</keyword>
<evidence type="ECO:0000256" key="1">
    <source>
        <dbReference type="ARBA" id="ARBA00004651"/>
    </source>
</evidence>
<gene>
    <name evidence="9" type="ORF">HGA13_09340</name>
</gene>
<keyword evidence="6 7" id="KW-0472">Membrane</keyword>
<evidence type="ECO:0000256" key="7">
    <source>
        <dbReference type="RuleBase" id="RU363032"/>
    </source>
</evidence>
<organism evidence="9 10">
    <name type="scientific">Nocardia speluncae</name>
    <dbReference type="NCBI Taxonomy" id="419477"/>
    <lineage>
        <taxon>Bacteria</taxon>
        <taxon>Bacillati</taxon>
        <taxon>Actinomycetota</taxon>
        <taxon>Actinomycetes</taxon>
        <taxon>Mycobacteriales</taxon>
        <taxon>Nocardiaceae</taxon>
        <taxon>Nocardia</taxon>
    </lineage>
</organism>
<protein>
    <submittedName>
        <fullName evidence="9">ABC transporter permease</fullName>
    </submittedName>
</protein>
<dbReference type="EMBL" id="JAAXOO010000002">
    <property type="protein sequence ID" value="NKY33271.1"/>
    <property type="molecule type" value="Genomic_DNA"/>
</dbReference>
<feature type="transmembrane region" description="Helical" evidence="7">
    <location>
        <begin position="85"/>
        <end position="109"/>
    </location>
</feature>
<dbReference type="PROSITE" id="PS50928">
    <property type="entry name" value="ABC_TM1"/>
    <property type="match status" value="1"/>
</dbReference>
<evidence type="ECO:0000256" key="5">
    <source>
        <dbReference type="ARBA" id="ARBA00022989"/>
    </source>
</evidence>
<dbReference type="SUPFAM" id="SSF161098">
    <property type="entry name" value="MetI-like"/>
    <property type="match status" value="1"/>
</dbReference>
<name>A0A846XAG8_9NOCA</name>
<keyword evidence="3" id="KW-1003">Cell membrane</keyword>
<feature type="transmembrane region" description="Helical" evidence="7">
    <location>
        <begin position="146"/>
        <end position="166"/>
    </location>
</feature>
<reference evidence="9 10" key="1">
    <citation type="submission" date="2020-04" db="EMBL/GenBank/DDBJ databases">
        <title>MicrobeNet Type strains.</title>
        <authorList>
            <person name="Nicholson A.C."/>
        </authorList>
    </citation>
    <scope>NUCLEOTIDE SEQUENCE [LARGE SCALE GENOMIC DNA]</scope>
    <source>
        <strain evidence="9 10">DSM 45078</strain>
    </source>
</reference>
<feature type="transmembrane region" description="Helical" evidence="7">
    <location>
        <begin position="121"/>
        <end position="140"/>
    </location>
</feature>
<evidence type="ECO:0000256" key="4">
    <source>
        <dbReference type="ARBA" id="ARBA00022692"/>
    </source>
</evidence>
<keyword evidence="10" id="KW-1185">Reference proteome</keyword>
<comment type="caution">
    <text evidence="9">The sequence shown here is derived from an EMBL/GenBank/DDBJ whole genome shotgun (WGS) entry which is preliminary data.</text>
</comment>
<evidence type="ECO:0000259" key="8">
    <source>
        <dbReference type="PROSITE" id="PS50928"/>
    </source>
</evidence>